<sequence>MALSGTTPPVMHWDSSNLPSTWEKIERHIELIFSGPLQKNQKRNRNRSCSYGWAKKAKIFHKHG</sequence>
<name>A0A9D4GHN3_DREPO</name>
<organism evidence="1 2">
    <name type="scientific">Dreissena polymorpha</name>
    <name type="common">Zebra mussel</name>
    <name type="synonym">Mytilus polymorpha</name>
    <dbReference type="NCBI Taxonomy" id="45954"/>
    <lineage>
        <taxon>Eukaryota</taxon>
        <taxon>Metazoa</taxon>
        <taxon>Spiralia</taxon>
        <taxon>Lophotrochozoa</taxon>
        <taxon>Mollusca</taxon>
        <taxon>Bivalvia</taxon>
        <taxon>Autobranchia</taxon>
        <taxon>Heteroconchia</taxon>
        <taxon>Euheterodonta</taxon>
        <taxon>Imparidentia</taxon>
        <taxon>Neoheterodontei</taxon>
        <taxon>Myida</taxon>
        <taxon>Dreissenoidea</taxon>
        <taxon>Dreissenidae</taxon>
        <taxon>Dreissena</taxon>
    </lineage>
</organism>
<reference evidence="1" key="1">
    <citation type="journal article" date="2019" name="bioRxiv">
        <title>The Genome of the Zebra Mussel, Dreissena polymorpha: A Resource for Invasive Species Research.</title>
        <authorList>
            <person name="McCartney M.A."/>
            <person name="Auch B."/>
            <person name="Kono T."/>
            <person name="Mallez S."/>
            <person name="Zhang Y."/>
            <person name="Obille A."/>
            <person name="Becker A."/>
            <person name="Abrahante J.E."/>
            <person name="Garbe J."/>
            <person name="Badalamenti J.P."/>
            <person name="Herman A."/>
            <person name="Mangelson H."/>
            <person name="Liachko I."/>
            <person name="Sullivan S."/>
            <person name="Sone E.D."/>
            <person name="Koren S."/>
            <person name="Silverstein K.A.T."/>
            <person name="Beckman K.B."/>
            <person name="Gohl D.M."/>
        </authorList>
    </citation>
    <scope>NUCLEOTIDE SEQUENCE</scope>
    <source>
        <strain evidence="1">Duluth1</strain>
        <tissue evidence="1">Whole animal</tissue>
    </source>
</reference>
<evidence type="ECO:0000313" key="1">
    <source>
        <dbReference type="EMBL" id="KAH3817047.1"/>
    </source>
</evidence>
<keyword evidence="2" id="KW-1185">Reference proteome</keyword>
<dbReference type="AlphaFoldDB" id="A0A9D4GHN3"/>
<reference evidence="1" key="2">
    <citation type="submission" date="2020-11" db="EMBL/GenBank/DDBJ databases">
        <authorList>
            <person name="McCartney M.A."/>
            <person name="Auch B."/>
            <person name="Kono T."/>
            <person name="Mallez S."/>
            <person name="Becker A."/>
            <person name="Gohl D.M."/>
            <person name="Silverstein K.A.T."/>
            <person name="Koren S."/>
            <person name="Bechman K.B."/>
            <person name="Herman A."/>
            <person name="Abrahante J.E."/>
            <person name="Garbe J."/>
        </authorList>
    </citation>
    <scope>NUCLEOTIDE SEQUENCE</scope>
    <source>
        <strain evidence="1">Duluth1</strain>
        <tissue evidence="1">Whole animal</tissue>
    </source>
</reference>
<protein>
    <submittedName>
        <fullName evidence="1">Uncharacterized protein</fullName>
    </submittedName>
</protein>
<dbReference type="EMBL" id="JAIWYP010000005">
    <property type="protein sequence ID" value="KAH3817047.1"/>
    <property type="molecule type" value="Genomic_DNA"/>
</dbReference>
<comment type="caution">
    <text evidence="1">The sequence shown here is derived from an EMBL/GenBank/DDBJ whole genome shotgun (WGS) entry which is preliminary data.</text>
</comment>
<gene>
    <name evidence="1" type="ORF">DPMN_118575</name>
</gene>
<evidence type="ECO:0000313" key="2">
    <source>
        <dbReference type="Proteomes" id="UP000828390"/>
    </source>
</evidence>
<proteinExistence type="predicted"/>
<dbReference type="Proteomes" id="UP000828390">
    <property type="component" value="Unassembled WGS sequence"/>
</dbReference>
<accession>A0A9D4GHN3</accession>